<reference evidence="1 2" key="1">
    <citation type="journal article" date="2016" name="Nat. Commun.">
        <title>Thousands of microbial genomes shed light on interconnected biogeochemical processes in an aquifer system.</title>
        <authorList>
            <person name="Anantharaman K."/>
            <person name="Brown C.T."/>
            <person name="Hug L.A."/>
            <person name="Sharon I."/>
            <person name="Castelle C.J."/>
            <person name="Probst A.J."/>
            <person name="Thomas B.C."/>
            <person name="Singh A."/>
            <person name="Wilkins M.J."/>
            <person name="Karaoz U."/>
            <person name="Brodie E.L."/>
            <person name="Williams K.H."/>
            <person name="Hubbard S.S."/>
            <person name="Banfield J.F."/>
        </authorList>
    </citation>
    <scope>NUCLEOTIDE SEQUENCE [LARGE SCALE GENOMIC DNA]</scope>
</reference>
<evidence type="ECO:0000313" key="1">
    <source>
        <dbReference type="EMBL" id="OGZ87691.1"/>
    </source>
</evidence>
<comment type="caution">
    <text evidence="1">The sequence shown here is derived from an EMBL/GenBank/DDBJ whole genome shotgun (WGS) entry which is preliminary data.</text>
</comment>
<organism evidence="1 2">
    <name type="scientific">Candidatus Staskawiczbacteria bacterium RIFOXYD1_FULL_32_13</name>
    <dbReference type="NCBI Taxonomy" id="1802234"/>
    <lineage>
        <taxon>Bacteria</taxon>
        <taxon>Candidatus Staskawicziibacteriota</taxon>
    </lineage>
</organism>
<sequence length="1186" mass="139075">MDEKGLNPNINETFEIKPHQKWICDYLDRLNEKEKICSDAVIPSNLIIGALIAIHNKEKNPDWMAQSAHSYREIFYWLGGKRDKGVFFKIKSFSYGWLHKLGIRNKAIERIVNYKINSQNKKKIEYVLQVLHEQKRAEIIANTLYKIYLAFTKISHHFAKKDSRKDTIKIFRQLGIIVDEKNFPTNDNFIDLVRIFENVLRESSLDPLKIHENIDLFIKERNKDAPYLRLLFSLNYDAKRFFFYQADENWLSWLWKNGFLDNIKKKAENSNQYSFRMPELNYLVKVTEKKPVEVIEIIKSIEISGQNFNPEVVDRFLWIARSLPVDKVGELVEGGRIGKWIYLMHAYNFRKSGYEFMEIIKNIEKAKEYKALLGLAKSLLSIKKEIKNDTESFGEDNPFYIADLDASGVFSALADIDNDEHTESALILTVEKLSEIVKLGGVNNEKVFDYQDLFSLLDVDIFTLEVEESGGISYRQDVKNLVATIKKLIERTIGNNCGDEKKARKMFEHINNLSSCRSSWRIKLFALSQCPEVFKRELKEAFFRVFIDDYYQIEGGTEYKKTLGTAFYVLEKTDRQKYIDKVFEFFSKKDAEKENDKEVWHRRTGWEILSVIYSIGLLNKEYENKCEQVFGKKPKKDYEPEPVIGETRGGTVIDRSPFELAGFSPDQIAVNLKSEWTVKKIADLYKNDDFLRPRNAEGLGDALKEDIKVRTTEYLENINKFFDREKMHSHYVYSILRGIDDILRNKQQLKPEQIKQIFDFFKIIISSGKKEAFIAEKSENGWLADWITVCRTMTDILLYTTENKETRKEIHSDHKEFIKNCIAYLLTITQSLSAEEEKPEYGELYTVAINSVRGRAYELLVVFTENDGNVLSDDVKSIFKKTLKDNSLAVRFVIGRYLATLYFRDKDFVKGLFSDIFTIKNSDKKDVYLATWEGYLSSSLYGELFNELKEYYVNAINFNPEEYTKRKYYKGLDEALAIHLALAFIYLDLKIGDPLFEEFWKAENTKRQEEFISFIGQKCFSRNNFEYGEEDKFDRNKMIEFWNWALNKKLNPKILSGFGFWVNPKKEIIDDNLLADKIAETMEQSDGDIDWDYGIIERLLKFAEKNKEKTLQIIKNYFLDKDNNLNQHRRVPMFSTDNEIKEALKYIYNNSDSEVKEKVEALIGLLIEKGSDMFWGLKEIINKSNL</sequence>
<dbReference type="InterPro" id="IPR016024">
    <property type="entry name" value="ARM-type_fold"/>
</dbReference>
<dbReference type="SUPFAM" id="SSF48371">
    <property type="entry name" value="ARM repeat"/>
    <property type="match status" value="1"/>
</dbReference>
<protein>
    <submittedName>
        <fullName evidence="1">Uncharacterized protein</fullName>
    </submittedName>
</protein>
<dbReference type="AlphaFoldDB" id="A0A1G2JMK6"/>
<dbReference type="Proteomes" id="UP000178935">
    <property type="component" value="Unassembled WGS sequence"/>
</dbReference>
<accession>A0A1G2JMK6</accession>
<name>A0A1G2JMK6_9BACT</name>
<gene>
    <name evidence="1" type="ORF">A2561_03295</name>
</gene>
<proteinExistence type="predicted"/>
<evidence type="ECO:0000313" key="2">
    <source>
        <dbReference type="Proteomes" id="UP000178935"/>
    </source>
</evidence>
<dbReference type="EMBL" id="MHPU01000039">
    <property type="protein sequence ID" value="OGZ87691.1"/>
    <property type="molecule type" value="Genomic_DNA"/>
</dbReference>